<dbReference type="Pfam" id="PF25231">
    <property type="entry name" value="DUF7847"/>
    <property type="match status" value="1"/>
</dbReference>
<feature type="transmembrane region" description="Helical" evidence="1">
    <location>
        <begin position="135"/>
        <end position="155"/>
    </location>
</feature>
<dbReference type="Proteomes" id="UP000027153">
    <property type="component" value="Unassembled WGS sequence"/>
</dbReference>
<gene>
    <name evidence="3" type="ORF">ANME2D_01720</name>
</gene>
<feature type="transmembrane region" description="Helical" evidence="1">
    <location>
        <begin position="161"/>
        <end position="178"/>
    </location>
</feature>
<evidence type="ECO:0000313" key="4">
    <source>
        <dbReference type="Proteomes" id="UP000027153"/>
    </source>
</evidence>
<keyword evidence="1" id="KW-0472">Membrane</keyword>
<reference evidence="3 4" key="1">
    <citation type="journal article" date="2013" name="Nature">
        <title>Anaerobic oxidation of methane coupled to nitrate reduction in a novel archaeal lineage.</title>
        <authorList>
            <person name="Haroon M.F."/>
            <person name="Hu S."/>
            <person name="Shi Y."/>
            <person name="Imelfort M."/>
            <person name="Keller J."/>
            <person name="Hugenholtz P."/>
            <person name="Yuan Z."/>
            <person name="Tyson G.W."/>
        </authorList>
    </citation>
    <scope>NUCLEOTIDE SEQUENCE [LARGE SCALE GENOMIC DNA]</scope>
    <source>
        <strain evidence="3 4">ANME-2d</strain>
    </source>
</reference>
<accession>A0A062V982</accession>
<evidence type="ECO:0000259" key="2">
    <source>
        <dbReference type="Pfam" id="PF25231"/>
    </source>
</evidence>
<organism evidence="3 4">
    <name type="scientific">Candidatus Methanoperedens nitratireducens</name>
    <dbReference type="NCBI Taxonomy" id="1392998"/>
    <lineage>
        <taxon>Archaea</taxon>
        <taxon>Methanobacteriati</taxon>
        <taxon>Methanobacteriota</taxon>
        <taxon>Stenosarchaea group</taxon>
        <taxon>Methanomicrobia</taxon>
        <taxon>Methanosarcinales</taxon>
        <taxon>ANME-2 cluster</taxon>
        <taxon>Candidatus Methanoperedentaceae</taxon>
        <taxon>Candidatus Methanoperedens</taxon>
    </lineage>
</organism>
<sequence>MGMMVKIEDIFTEAFDAFKANWVSLILATLVLMVGSIFIIPGPPLLFGLYIMCLRAVKNERTEVLDILQGFDYFLRSWGIFLGAAVIILIGLALLVLPGIALLILLIYAMPLSIERNLKAVESLKASYRLSRENLKFTIILALIVYAINVVGGWIMIGSILAIPYTALCVSAATVRLLEKY</sequence>
<proteinExistence type="predicted"/>
<dbReference type="InterPro" id="IPR057169">
    <property type="entry name" value="DUF7847"/>
</dbReference>
<keyword evidence="1" id="KW-1133">Transmembrane helix</keyword>
<dbReference type="EMBL" id="JMIY01000003">
    <property type="protein sequence ID" value="KCZ72314.1"/>
    <property type="molecule type" value="Genomic_DNA"/>
</dbReference>
<keyword evidence="1" id="KW-0812">Transmembrane</keyword>
<feature type="transmembrane region" description="Helical" evidence="1">
    <location>
        <begin position="20"/>
        <end position="40"/>
    </location>
</feature>
<protein>
    <recommendedName>
        <fullName evidence="2">DUF7847 domain-containing protein</fullName>
    </recommendedName>
</protein>
<name>A0A062V982_9EURY</name>
<feature type="transmembrane region" description="Helical" evidence="1">
    <location>
        <begin position="78"/>
        <end position="109"/>
    </location>
</feature>
<dbReference type="AlphaFoldDB" id="A0A062V982"/>
<evidence type="ECO:0000256" key="1">
    <source>
        <dbReference type="SAM" id="Phobius"/>
    </source>
</evidence>
<evidence type="ECO:0000313" key="3">
    <source>
        <dbReference type="EMBL" id="KCZ72314.1"/>
    </source>
</evidence>
<keyword evidence="4" id="KW-1185">Reference proteome</keyword>
<feature type="domain" description="DUF7847" evidence="2">
    <location>
        <begin position="16"/>
        <end position="164"/>
    </location>
</feature>
<comment type="caution">
    <text evidence="3">The sequence shown here is derived from an EMBL/GenBank/DDBJ whole genome shotgun (WGS) entry which is preliminary data.</text>
</comment>